<feature type="transmembrane region" description="Helical" evidence="7">
    <location>
        <begin position="176"/>
        <end position="194"/>
    </location>
</feature>
<reference evidence="9 10" key="1">
    <citation type="submission" date="2016-10" db="EMBL/GenBank/DDBJ databases">
        <authorList>
            <person name="de Groot N.N."/>
        </authorList>
    </citation>
    <scope>NUCLEOTIDE SEQUENCE [LARGE SCALE GENOMIC DNA]</scope>
    <source>
        <strain evidence="9 10">CGMCC 4.5506</strain>
    </source>
</reference>
<proteinExistence type="inferred from homology"/>
<dbReference type="EMBL" id="FMZE01000003">
    <property type="protein sequence ID" value="SDC71623.1"/>
    <property type="molecule type" value="Genomic_DNA"/>
</dbReference>
<organism evidence="9 10">
    <name type="scientific">Prauserella marina</name>
    <dbReference type="NCBI Taxonomy" id="530584"/>
    <lineage>
        <taxon>Bacteria</taxon>
        <taxon>Bacillati</taxon>
        <taxon>Actinomycetota</taxon>
        <taxon>Actinomycetes</taxon>
        <taxon>Pseudonocardiales</taxon>
        <taxon>Pseudonocardiaceae</taxon>
        <taxon>Prauserella</taxon>
    </lineage>
</organism>
<evidence type="ECO:0000313" key="10">
    <source>
        <dbReference type="Proteomes" id="UP000199494"/>
    </source>
</evidence>
<feature type="transmembrane region" description="Helical" evidence="7">
    <location>
        <begin position="58"/>
        <end position="80"/>
    </location>
</feature>
<keyword evidence="5 7" id="KW-1133">Transmembrane helix</keyword>
<keyword evidence="6 7" id="KW-0472">Membrane</keyword>
<evidence type="ECO:0000313" key="9">
    <source>
        <dbReference type="EMBL" id="SDC71623.1"/>
    </source>
</evidence>
<dbReference type="OrthoDB" id="162303at2"/>
<protein>
    <submittedName>
        <fullName evidence="9">Membrane protein DedA, SNARE-associated domain</fullName>
    </submittedName>
</protein>
<keyword evidence="10" id="KW-1185">Reference proteome</keyword>
<dbReference type="GO" id="GO:0005886">
    <property type="term" value="C:plasma membrane"/>
    <property type="evidence" value="ECO:0007669"/>
    <property type="project" value="UniProtKB-SubCell"/>
</dbReference>
<dbReference type="RefSeq" id="WP_091801714.1">
    <property type="nucleotide sequence ID" value="NZ_CP016353.1"/>
</dbReference>
<dbReference type="InterPro" id="IPR032816">
    <property type="entry name" value="VTT_dom"/>
</dbReference>
<dbReference type="Proteomes" id="UP000199494">
    <property type="component" value="Unassembled WGS sequence"/>
</dbReference>
<dbReference type="Pfam" id="PF09335">
    <property type="entry name" value="VTT_dom"/>
    <property type="match status" value="1"/>
</dbReference>
<dbReference type="KEGG" id="pmad:BAY61_01835"/>
<evidence type="ECO:0000256" key="4">
    <source>
        <dbReference type="ARBA" id="ARBA00022692"/>
    </source>
</evidence>
<evidence type="ECO:0000256" key="7">
    <source>
        <dbReference type="RuleBase" id="RU367016"/>
    </source>
</evidence>
<dbReference type="AlphaFoldDB" id="A0A222VJD6"/>
<evidence type="ECO:0000256" key="5">
    <source>
        <dbReference type="ARBA" id="ARBA00022989"/>
    </source>
</evidence>
<feature type="transmembrane region" description="Helical" evidence="7">
    <location>
        <begin position="143"/>
        <end position="164"/>
    </location>
</feature>
<dbReference type="PANTHER" id="PTHR30353">
    <property type="entry name" value="INNER MEMBRANE PROTEIN DEDA-RELATED"/>
    <property type="match status" value="1"/>
</dbReference>
<dbReference type="InterPro" id="IPR032818">
    <property type="entry name" value="DedA-like"/>
</dbReference>
<evidence type="ECO:0000256" key="6">
    <source>
        <dbReference type="ARBA" id="ARBA00023136"/>
    </source>
</evidence>
<gene>
    <name evidence="9" type="ORF">SAMN05421630_103321</name>
</gene>
<evidence type="ECO:0000256" key="2">
    <source>
        <dbReference type="ARBA" id="ARBA00010792"/>
    </source>
</evidence>
<keyword evidence="4 7" id="KW-0812">Transmembrane</keyword>
<dbReference type="STRING" id="530584.SAMN05421630_103321"/>
<comment type="similarity">
    <text evidence="2 7">Belongs to the DedA family.</text>
</comment>
<evidence type="ECO:0000256" key="3">
    <source>
        <dbReference type="ARBA" id="ARBA00022475"/>
    </source>
</evidence>
<evidence type="ECO:0000256" key="8">
    <source>
        <dbReference type="SAM" id="MobiDB-lite"/>
    </source>
</evidence>
<evidence type="ECO:0000256" key="1">
    <source>
        <dbReference type="ARBA" id="ARBA00004651"/>
    </source>
</evidence>
<feature type="region of interest" description="Disordered" evidence="8">
    <location>
        <begin position="204"/>
        <end position="239"/>
    </location>
</feature>
<sequence length="239" mass="25346">MLELLGKLTDLLSDTLYSPWLWVIVFLVAGLDALLPFMPSETTVMTVAVLLGPDLAMLGLLVVVGAGGAFAGDCLGHWIGRKAGPRTLARLQRNEKGRQRYEWARQKVHKHGTVLIVAGRYLPGGRVASALATGSLRFPFRRFAILDAIGVTVWAAYSVAVGFLGASQFADDPAKGLLFAFAIGLLAVGCGEVARRLVARRARHGGSGVPDPRVSAVDGGETDQAPRRNAVVGGHGPER</sequence>
<accession>A0A222VJD6</accession>
<keyword evidence="3 7" id="KW-1003">Cell membrane</keyword>
<dbReference type="PANTHER" id="PTHR30353:SF15">
    <property type="entry name" value="INNER MEMBRANE PROTEIN YABI"/>
    <property type="match status" value="1"/>
</dbReference>
<name>A0A222VJD6_9PSEU</name>
<feature type="transmembrane region" description="Helical" evidence="7">
    <location>
        <begin position="20"/>
        <end position="38"/>
    </location>
</feature>
<comment type="subcellular location">
    <subcellularLocation>
        <location evidence="1 7">Cell membrane</location>
        <topology evidence="1 7">Multi-pass membrane protein</topology>
    </subcellularLocation>
</comment>